<keyword evidence="2" id="KW-0472">Membrane</keyword>
<organism evidence="3 4">
    <name type="scientific">Plectosphaerella plurivora</name>
    <dbReference type="NCBI Taxonomy" id="936078"/>
    <lineage>
        <taxon>Eukaryota</taxon>
        <taxon>Fungi</taxon>
        <taxon>Dikarya</taxon>
        <taxon>Ascomycota</taxon>
        <taxon>Pezizomycotina</taxon>
        <taxon>Sordariomycetes</taxon>
        <taxon>Hypocreomycetidae</taxon>
        <taxon>Glomerellales</taxon>
        <taxon>Plectosphaerellaceae</taxon>
        <taxon>Plectosphaerella</taxon>
    </lineage>
</organism>
<evidence type="ECO:0000256" key="2">
    <source>
        <dbReference type="SAM" id="Phobius"/>
    </source>
</evidence>
<sequence length="166" mass="18146">MNLRPALYVSIGMLMVVSIIELSFIAATVGFLHDTADGLFAFRYNGRSALLNGKPENFLVDQGHTANGAAGTAFILVGIGGFLALGLRSRRNAGKFSHILYYAWLVITVLALLLTFSALIYVFVVTNKYKNQFITRTSPRAWMEMRRTPSAPGRPKGGSPLSWSST</sequence>
<accession>A0A9P8V1A8</accession>
<comment type="caution">
    <text evidence="3">The sequence shown here is derived from an EMBL/GenBank/DDBJ whole genome shotgun (WGS) entry which is preliminary data.</text>
</comment>
<feature type="transmembrane region" description="Helical" evidence="2">
    <location>
        <begin position="99"/>
        <end position="124"/>
    </location>
</feature>
<evidence type="ECO:0000313" key="4">
    <source>
        <dbReference type="Proteomes" id="UP000770015"/>
    </source>
</evidence>
<gene>
    <name evidence="3" type="ORF">F5X68DRAFT_194405</name>
</gene>
<reference evidence="3" key="1">
    <citation type="journal article" date="2021" name="Nat. Commun.">
        <title>Genetic determinants of endophytism in the Arabidopsis root mycobiome.</title>
        <authorList>
            <person name="Mesny F."/>
            <person name="Miyauchi S."/>
            <person name="Thiergart T."/>
            <person name="Pickel B."/>
            <person name="Atanasova L."/>
            <person name="Karlsson M."/>
            <person name="Huettel B."/>
            <person name="Barry K.W."/>
            <person name="Haridas S."/>
            <person name="Chen C."/>
            <person name="Bauer D."/>
            <person name="Andreopoulos W."/>
            <person name="Pangilinan J."/>
            <person name="LaButti K."/>
            <person name="Riley R."/>
            <person name="Lipzen A."/>
            <person name="Clum A."/>
            <person name="Drula E."/>
            <person name="Henrissat B."/>
            <person name="Kohler A."/>
            <person name="Grigoriev I.V."/>
            <person name="Martin F.M."/>
            <person name="Hacquard S."/>
        </authorList>
    </citation>
    <scope>NUCLEOTIDE SEQUENCE</scope>
    <source>
        <strain evidence="3">MPI-SDFR-AT-0117</strain>
    </source>
</reference>
<dbReference type="EMBL" id="JAGSXJ010000029">
    <property type="protein sequence ID" value="KAH6670905.1"/>
    <property type="molecule type" value="Genomic_DNA"/>
</dbReference>
<dbReference type="Proteomes" id="UP000770015">
    <property type="component" value="Unassembled WGS sequence"/>
</dbReference>
<dbReference type="OrthoDB" id="3597048at2759"/>
<keyword evidence="4" id="KW-1185">Reference proteome</keyword>
<feature type="transmembrane region" description="Helical" evidence="2">
    <location>
        <begin position="7"/>
        <end position="32"/>
    </location>
</feature>
<dbReference type="AlphaFoldDB" id="A0A9P8V1A8"/>
<name>A0A9P8V1A8_9PEZI</name>
<feature type="region of interest" description="Disordered" evidence="1">
    <location>
        <begin position="145"/>
        <end position="166"/>
    </location>
</feature>
<proteinExistence type="predicted"/>
<keyword evidence="2" id="KW-1133">Transmembrane helix</keyword>
<evidence type="ECO:0000313" key="3">
    <source>
        <dbReference type="EMBL" id="KAH6670905.1"/>
    </source>
</evidence>
<feature type="transmembrane region" description="Helical" evidence="2">
    <location>
        <begin position="68"/>
        <end position="87"/>
    </location>
</feature>
<protein>
    <submittedName>
        <fullName evidence="3">Uncharacterized protein</fullName>
    </submittedName>
</protein>
<keyword evidence="2" id="KW-0812">Transmembrane</keyword>
<evidence type="ECO:0000256" key="1">
    <source>
        <dbReference type="SAM" id="MobiDB-lite"/>
    </source>
</evidence>